<keyword evidence="1" id="KW-0472">Membrane</keyword>
<keyword evidence="1" id="KW-1133">Transmembrane helix</keyword>
<sequence length="62" mass="6956">MQHKTYFAITGTFFLIIALVHLLRVLNGWGVTVGSVTVSTWISWLPVILGGYLAYWGMKLSK</sequence>
<name>A0A1F5PY22_9BACT</name>
<dbReference type="EMBL" id="MFFB01000007">
    <property type="protein sequence ID" value="OGE94838.1"/>
    <property type="molecule type" value="Genomic_DNA"/>
</dbReference>
<evidence type="ECO:0000256" key="1">
    <source>
        <dbReference type="SAM" id="Phobius"/>
    </source>
</evidence>
<dbReference type="Proteomes" id="UP000177281">
    <property type="component" value="Unassembled WGS sequence"/>
</dbReference>
<evidence type="ECO:0000313" key="2">
    <source>
        <dbReference type="EMBL" id="OGE94838.1"/>
    </source>
</evidence>
<organism evidence="2 3">
    <name type="scientific">Candidatus Doudnabacteria bacterium RIFCSPLOWO2_01_FULL_44_21</name>
    <dbReference type="NCBI Taxonomy" id="1817841"/>
    <lineage>
        <taxon>Bacteria</taxon>
        <taxon>Candidatus Doudnaibacteriota</taxon>
    </lineage>
</organism>
<evidence type="ECO:0000313" key="3">
    <source>
        <dbReference type="Proteomes" id="UP000177281"/>
    </source>
</evidence>
<dbReference type="AlphaFoldDB" id="A0A1F5PY22"/>
<keyword evidence="1" id="KW-0812">Transmembrane</keyword>
<feature type="transmembrane region" description="Helical" evidence="1">
    <location>
        <begin position="7"/>
        <end position="26"/>
    </location>
</feature>
<feature type="transmembrane region" description="Helical" evidence="1">
    <location>
        <begin position="38"/>
        <end position="58"/>
    </location>
</feature>
<dbReference type="STRING" id="1817841.A3B10_03550"/>
<accession>A0A1F5PY22</accession>
<protein>
    <submittedName>
        <fullName evidence="2">Uncharacterized protein</fullName>
    </submittedName>
</protein>
<reference evidence="2 3" key="1">
    <citation type="journal article" date="2016" name="Nat. Commun.">
        <title>Thousands of microbial genomes shed light on interconnected biogeochemical processes in an aquifer system.</title>
        <authorList>
            <person name="Anantharaman K."/>
            <person name="Brown C.T."/>
            <person name="Hug L.A."/>
            <person name="Sharon I."/>
            <person name="Castelle C.J."/>
            <person name="Probst A.J."/>
            <person name="Thomas B.C."/>
            <person name="Singh A."/>
            <person name="Wilkins M.J."/>
            <person name="Karaoz U."/>
            <person name="Brodie E.L."/>
            <person name="Williams K.H."/>
            <person name="Hubbard S.S."/>
            <person name="Banfield J.F."/>
        </authorList>
    </citation>
    <scope>NUCLEOTIDE SEQUENCE [LARGE SCALE GENOMIC DNA]</scope>
</reference>
<gene>
    <name evidence="2" type="ORF">A3B10_03550</name>
</gene>
<proteinExistence type="predicted"/>
<comment type="caution">
    <text evidence="2">The sequence shown here is derived from an EMBL/GenBank/DDBJ whole genome shotgun (WGS) entry which is preliminary data.</text>
</comment>